<proteinExistence type="predicted"/>
<dbReference type="RefSeq" id="WP_112260095.1">
    <property type="nucleotide sequence ID" value="NZ_QMIG01000031.1"/>
</dbReference>
<dbReference type="InterPro" id="IPR023753">
    <property type="entry name" value="FAD/NAD-binding_dom"/>
</dbReference>
<evidence type="ECO:0000313" key="6">
    <source>
        <dbReference type="Proteomes" id="UP000250462"/>
    </source>
</evidence>
<dbReference type="Proteomes" id="UP000250462">
    <property type="component" value="Unassembled WGS sequence"/>
</dbReference>
<organism evidence="5 6">
    <name type="scientific">Phytoactinopolyspora halophila</name>
    <dbReference type="NCBI Taxonomy" id="1981511"/>
    <lineage>
        <taxon>Bacteria</taxon>
        <taxon>Bacillati</taxon>
        <taxon>Actinomycetota</taxon>
        <taxon>Actinomycetes</taxon>
        <taxon>Jiangellales</taxon>
        <taxon>Jiangellaceae</taxon>
        <taxon>Phytoactinopolyspora</taxon>
    </lineage>
</organism>
<dbReference type="Pfam" id="PF07992">
    <property type="entry name" value="Pyr_redox_2"/>
    <property type="match status" value="1"/>
</dbReference>
<evidence type="ECO:0000313" key="5">
    <source>
        <dbReference type="EMBL" id="RAW10042.1"/>
    </source>
</evidence>
<dbReference type="PRINTS" id="PR00469">
    <property type="entry name" value="PNDRDTASEII"/>
</dbReference>
<accession>A0A329QFG4</accession>
<dbReference type="Gene3D" id="3.50.50.60">
    <property type="entry name" value="FAD/NAD(P)-binding domain"/>
    <property type="match status" value="2"/>
</dbReference>
<keyword evidence="1" id="KW-0285">Flavoprotein</keyword>
<keyword evidence="2" id="KW-0560">Oxidoreductase</keyword>
<dbReference type="OrthoDB" id="9786503at2"/>
<feature type="domain" description="FAD/NAD(P)-binding" evidence="4">
    <location>
        <begin position="23"/>
        <end position="303"/>
    </location>
</feature>
<evidence type="ECO:0000256" key="2">
    <source>
        <dbReference type="ARBA" id="ARBA00023002"/>
    </source>
</evidence>
<dbReference type="SUPFAM" id="SSF51905">
    <property type="entry name" value="FAD/NAD(P)-binding domain"/>
    <property type="match status" value="1"/>
</dbReference>
<dbReference type="PRINTS" id="PR00368">
    <property type="entry name" value="FADPNR"/>
</dbReference>
<dbReference type="AlphaFoldDB" id="A0A329QFG4"/>
<comment type="caution">
    <text evidence="5">The sequence shown here is derived from an EMBL/GenBank/DDBJ whole genome shotgun (WGS) entry which is preliminary data.</text>
</comment>
<dbReference type="InterPro" id="IPR036188">
    <property type="entry name" value="FAD/NAD-bd_sf"/>
</dbReference>
<keyword evidence="6" id="KW-1185">Reference proteome</keyword>
<sequence>MVGVEVVNVNDRLNVKDGLNETYDVVVAGGGAAGLNAALMLARARRSVVVIDAGAPRNAPASGVHGLLARDGMPPGELLERGRSEVRHYGGHLISAEIGQVGRDDGGFTVTLGDGRSTRGRRLLVATGLVDELPDVAGVRERWGRDVLHCPYCHGWEVRDQAIGVLAGGPMSVHQALLFRQLSDDVTFFTHTTMLTAEDAEKLAARDIAVVTEEVASLEIADDQLAGVQLVDGTVVKRTAVVVAPRMVVRADFLAPLGLRPVEHPSGAGTHIPAEAAGRTDVPGVWVAGNVTDPVAQVGSAAAAGAAAAAQINADLVTEETRQAVDARRAQPSN</sequence>
<dbReference type="PANTHER" id="PTHR48105">
    <property type="entry name" value="THIOREDOXIN REDUCTASE 1-RELATED-RELATED"/>
    <property type="match status" value="1"/>
</dbReference>
<evidence type="ECO:0000256" key="3">
    <source>
        <dbReference type="ARBA" id="ARBA00048132"/>
    </source>
</evidence>
<dbReference type="GO" id="GO:0004791">
    <property type="term" value="F:thioredoxin-disulfide reductase (NADPH) activity"/>
    <property type="evidence" value="ECO:0007669"/>
    <property type="project" value="UniProtKB-EC"/>
</dbReference>
<evidence type="ECO:0000259" key="4">
    <source>
        <dbReference type="Pfam" id="PF07992"/>
    </source>
</evidence>
<dbReference type="InterPro" id="IPR050097">
    <property type="entry name" value="Ferredoxin-NADP_redctase_2"/>
</dbReference>
<dbReference type="EMBL" id="QMIG01000031">
    <property type="protein sequence ID" value="RAW10042.1"/>
    <property type="molecule type" value="Genomic_DNA"/>
</dbReference>
<comment type="catalytic activity">
    <reaction evidence="3">
        <text>[thioredoxin]-dithiol + NADP(+) = [thioredoxin]-disulfide + NADPH + H(+)</text>
        <dbReference type="Rhea" id="RHEA:20345"/>
        <dbReference type="Rhea" id="RHEA-COMP:10698"/>
        <dbReference type="Rhea" id="RHEA-COMP:10700"/>
        <dbReference type="ChEBI" id="CHEBI:15378"/>
        <dbReference type="ChEBI" id="CHEBI:29950"/>
        <dbReference type="ChEBI" id="CHEBI:50058"/>
        <dbReference type="ChEBI" id="CHEBI:57783"/>
        <dbReference type="ChEBI" id="CHEBI:58349"/>
        <dbReference type="EC" id="1.8.1.9"/>
    </reaction>
</comment>
<name>A0A329QFG4_9ACTN</name>
<evidence type="ECO:0000256" key="1">
    <source>
        <dbReference type="ARBA" id="ARBA00022630"/>
    </source>
</evidence>
<gene>
    <name evidence="5" type="ORF">DPM12_19800</name>
</gene>
<protein>
    <submittedName>
        <fullName evidence="5">Thioredoxin reductase</fullName>
    </submittedName>
</protein>
<reference evidence="5 6" key="1">
    <citation type="submission" date="2018-06" db="EMBL/GenBank/DDBJ databases">
        <title>Phytoactinopolyspora halophila sp. nov., a novel halophilic actinomycete isolated from a saline soil in China.</title>
        <authorList>
            <person name="Tang S.-K."/>
        </authorList>
    </citation>
    <scope>NUCLEOTIDE SEQUENCE [LARGE SCALE GENOMIC DNA]</scope>
    <source>
        <strain evidence="5 6">YIM 96934</strain>
    </source>
</reference>